<dbReference type="PANTHER" id="PTHR11135">
    <property type="entry name" value="HISTONE ACETYLTRANSFERASE-RELATED"/>
    <property type="match status" value="1"/>
</dbReference>
<comment type="cofactor">
    <cofactor evidence="1">
        <name>[4Fe-4S] cluster</name>
        <dbReference type="ChEBI" id="CHEBI:49883"/>
    </cofactor>
</comment>
<keyword evidence="6" id="KW-0411">Iron-sulfur</keyword>
<evidence type="ECO:0000256" key="4">
    <source>
        <dbReference type="ARBA" id="ARBA00022723"/>
    </source>
</evidence>
<evidence type="ECO:0000256" key="3">
    <source>
        <dbReference type="ARBA" id="ARBA00022691"/>
    </source>
</evidence>
<dbReference type="PANTHER" id="PTHR11135:SF1">
    <property type="entry name" value="PROTEIN YHCC"/>
    <property type="match status" value="1"/>
</dbReference>
<protein>
    <submittedName>
        <fullName evidence="8">TIGR01212 family radical SAM protein</fullName>
    </submittedName>
</protein>
<keyword evidence="5" id="KW-0408">Iron</keyword>
<accession>A0AB38QZ52</accession>
<dbReference type="InterPro" id="IPR039661">
    <property type="entry name" value="ELP3"/>
</dbReference>
<dbReference type="InterPro" id="IPR005911">
    <property type="entry name" value="YhcC-like"/>
</dbReference>
<gene>
    <name evidence="8" type="ORF">IMI45_15770</name>
</gene>
<evidence type="ECO:0000256" key="2">
    <source>
        <dbReference type="ARBA" id="ARBA00022485"/>
    </source>
</evidence>
<evidence type="ECO:0000313" key="8">
    <source>
        <dbReference type="EMBL" id="UOE75747.1"/>
    </source>
</evidence>
<dbReference type="Pfam" id="PF16199">
    <property type="entry name" value="Radical_SAM_C"/>
    <property type="match status" value="1"/>
</dbReference>
<dbReference type="Proteomes" id="UP001058458">
    <property type="component" value="Chromosome"/>
</dbReference>
<keyword evidence="4" id="KW-0479">Metal-binding</keyword>
<evidence type="ECO:0000256" key="5">
    <source>
        <dbReference type="ARBA" id="ARBA00023004"/>
    </source>
</evidence>
<dbReference type="GO" id="GO:0046872">
    <property type="term" value="F:metal ion binding"/>
    <property type="evidence" value="ECO:0007669"/>
    <property type="project" value="UniProtKB-KW"/>
</dbReference>
<dbReference type="SFLD" id="SFLDG01091">
    <property type="entry name" value="uncharacterized_CHP01210-like"/>
    <property type="match status" value="1"/>
</dbReference>
<sequence length="320" mass="36834">MKQPNPFPYTNDHKRYHTWNYHLRQTFGHKVFKISLDGGFDCPNRDGTVAYGGCTFCSAAGSGDFAGNRADDLVTQFNQMKEKMHKKWKNGKYLAYFQAFTNTHAPVDVLREKYETVLNLDGVVGLSIATRPDCLPDDVVEYLAELNERTYLWVELGLQTVHERTALLINRAHDFQCFADGVKKLRKRGIRVCAHIINGLPLEDYDMMMETAKTVANMDIQGIKIHLLHLLKGTPMVKQYEKGLVRFLSFEEYVHLVCDQLEILPPEMIVHRITGDGPIDLMIGPMWSVNKWEVLNAIDAELERRDSYQGKYYKKEVVKQ</sequence>
<dbReference type="Gene3D" id="3.80.30.20">
    <property type="entry name" value="tm_1862 like domain"/>
    <property type="match status" value="1"/>
</dbReference>
<dbReference type="InterPro" id="IPR023404">
    <property type="entry name" value="rSAM_horseshoe"/>
</dbReference>
<organism evidence="8 9">
    <name type="scientific">Parageobacillus thermoglucosidasius</name>
    <name type="common">Geobacillus thermoglucosidasius</name>
    <dbReference type="NCBI Taxonomy" id="1426"/>
    <lineage>
        <taxon>Bacteria</taxon>
        <taxon>Bacillati</taxon>
        <taxon>Bacillota</taxon>
        <taxon>Bacilli</taxon>
        <taxon>Bacillales</taxon>
        <taxon>Anoxybacillaceae</taxon>
        <taxon>Parageobacillus</taxon>
    </lineage>
</organism>
<evidence type="ECO:0000256" key="1">
    <source>
        <dbReference type="ARBA" id="ARBA00001966"/>
    </source>
</evidence>
<dbReference type="EMBL" id="CP063414">
    <property type="protein sequence ID" value="UOE75747.1"/>
    <property type="molecule type" value="Genomic_DNA"/>
</dbReference>
<dbReference type="CDD" id="cd01335">
    <property type="entry name" value="Radical_SAM"/>
    <property type="match status" value="1"/>
</dbReference>
<dbReference type="SMART" id="SM00729">
    <property type="entry name" value="Elp3"/>
    <property type="match status" value="1"/>
</dbReference>
<evidence type="ECO:0000256" key="6">
    <source>
        <dbReference type="ARBA" id="ARBA00023014"/>
    </source>
</evidence>
<dbReference type="NCBIfam" id="TIGR01212">
    <property type="entry name" value="TIGR01212 family radical SAM protein"/>
    <property type="match status" value="1"/>
</dbReference>
<dbReference type="SUPFAM" id="SSF102114">
    <property type="entry name" value="Radical SAM enzymes"/>
    <property type="match status" value="1"/>
</dbReference>
<dbReference type="InterPro" id="IPR007197">
    <property type="entry name" value="rSAM"/>
</dbReference>
<dbReference type="GO" id="GO:0051539">
    <property type="term" value="F:4 iron, 4 sulfur cluster binding"/>
    <property type="evidence" value="ECO:0007669"/>
    <property type="project" value="UniProtKB-KW"/>
</dbReference>
<dbReference type="AlphaFoldDB" id="A0AB38QZ52"/>
<dbReference type="GO" id="GO:0003824">
    <property type="term" value="F:catalytic activity"/>
    <property type="evidence" value="ECO:0007669"/>
    <property type="project" value="InterPro"/>
</dbReference>
<feature type="domain" description="Radical SAM core" evidence="7">
    <location>
        <begin position="26"/>
        <end position="267"/>
    </location>
</feature>
<dbReference type="RefSeq" id="WP_256833165.1">
    <property type="nucleotide sequence ID" value="NZ_CP063414.1"/>
</dbReference>
<keyword evidence="2" id="KW-0004">4Fe-4S</keyword>
<dbReference type="PROSITE" id="PS51918">
    <property type="entry name" value="RADICAL_SAM"/>
    <property type="match status" value="1"/>
</dbReference>
<dbReference type="Pfam" id="PF04055">
    <property type="entry name" value="Radical_SAM"/>
    <property type="match status" value="1"/>
</dbReference>
<dbReference type="InterPro" id="IPR032432">
    <property type="entry name" value="Radical_SAM_C"/>
</dbReference>
<proteinExistence type="predicted"/>
<keyword evidence="3" id="KW-0949">S-adenosyl-L-methionine</keyword>
<dbReference type="SFLD" id="SFLDG01086">
    <property type="entry name" value="elongater_protein-like"/>
    <property type="match status" value="1"/>
</dbReference>
<evidence type="ECO:0000313" key="9">
    <source>
        <dbReference type="Proteomes" id="UP001058458"/>
    </source>
</evidence>
<dbReference type="InterPro" id="IPR006638">
    <property type="entry name" value="Elp3/MiaA/NifB-like_rSAM"/>
</dbReference>
<name>A0AB38QZ52_PARTM</name>
<dbReference type="InterPro" id="IPR058240">
    <property type="entry name" value="rSAM_sf"/>
</dbReference>
<evidence type="ECO:0000259" key="7">
    <source>
        <dbReference type="PROSITE" id="PS51918"/>
    </source>
</evidence>
<reference evidence="8" key="1">
    <citation type="submission" date="2020-10" db="EMBL/GenBank/DDBJ databases">
        <authorList>
            <person name="Delgado J.A."/>
            <person name="Gonzalez J.M."/>
        </authorList>
    </citation>
    <scope>NUCLEOTIDE SEQUENCE</scope>
    <source>
        <strain evidence="8">23.6</strain>
    </source>
</reference>
<dbReference type="SFLD" id="SFLDS00029">
    <property type="entry name" value="Radical_SAM"/>
    <property type="match status" value="1"/>
</dbReference>